<accession>A0A021VQT7</accession>
<dbReference type="Proteomes" id="UP000019753">
    <property type="component" value="Unassembled WGS sequence"/>
</dbReference>
<dbReference type="Gene3D" id="3.90.1200.10">
    <property type="match status" value="1"/>
</dbReference>
<name>A0A021VQT7_9CELL</name>
<dbReference type="InterPro" id="IPR002575">
    <property type="entry name" value="Aminoglycoside_PTrfase"/>
</dbReference>
<evidence type="ECO:0000313" key="2">
    <source>
        <dbReference type="EMBL" id="EYR63488.1"/>
    </source>
</evidence>
<gene>
    <name evidence="2" type="ORF">N866_20270</name>
</gene>
<dbReference type="SUPFAM" id="SSF56112">
    <property type="entry name" value="Protein kinase-like (PK-like)"/>
    <property type="match status" value="1"/>
</dbReference>
<dbReference type="AlphaFoldDB" id="A0A021VQT7"/>
<evidence type="ECO:0000313" key="3">
    <source>
        <dbReference type="Proteomes" id="UP000019753"/>
    </source>
</evidence>
<feature type="domain" description="Aminoglycoside phosphotransferase" evidence="1">
    <location>
        <begin position="42"/>
        <end position="230"/>
    </location>
</feature>
<proteinExistence type="predicted"/>
<organism evidence="2 3">
    <name type="scientific">Actinotalea ferrariae CF5-4</name>
    <dbReference type="NCBI Taxonomy" id="948458"/>
    <lineage>
        <taxon>Bacteria</taxon>
        <taxon>Bacillati</taxon>
        <taxon>Actinomycetota</taxon>
        <taxon>Actinomycetes</taxon>
        <taxon>Micrococcales</taxon>
        <taxon>Cellulomonadaceae</taxon>
        <taxon>Actinotalea</taxon>
    </lineage>
</organism>
<dbReference type="RefSeq" id="WP_052022778.1">
    <property type="nucleotide sequence ID" value="NZ_AXCW01000090.1"/>
</dbReference>
<reference evidence="2 3" key="1">
    <citation type="submission" date="2014-01" db="EMBL/GenBank/DDBJ databases">
        <title>Actinotalea ferrariae CF5-4.</title>
        <authorList>
            <person name="Chen F."/>
            <person name="Li Y."/>
            <person name="Wang G."/>
        </authorList>
    </citation>
    <scope>NUCLEOTIDE SEQUENCE [LARGE SCALE GENOMIC DNA]</scope>
    <source>
        <strain evidence="2 3">CF5-4</strain>
    </source>
</reference>
<dbReference type="OrthoDB" id="9797603at2"/>
<dbReference type="InterPro" id="IPR011009">
    <property type="entry name" value="Kinase-like_dom_sf"/>
</dbReference>
<sequence length="296" mass="31293">MGDGRLDARGWAAAAWPDDDWSRARVEHGAFHEVLVLPTGPVARLTDGRGHRERTQREAAVTSVVAGLDLGVPVPTPLSEPVTADGVTGVLVSRVAGEPRSASHWSDVRHGMVQLLDRLRAVHRDGATAALPPVRSWCGGASWPALVREQLAPRLPPSARSTAARVVADVLEAEAEADACLVHGDLGLHNVLWPDAGDDAGLTGLIDVDHAAWADPAVDVAPLVGAFGVQQLAADVEPDLLHRAMVHRATLSLQVAAAAELAGRTALRDHALATVARRVAEGTLYEPHGLRPHRRP</sequence>
<evidence type="ECO:0000259" key="1">
    <source>
        <dbReference type="Pfam" id="PF01636"/>
    </source>
</evidence>
<keyword evidence="3" id="KW-1185">Reference proteome</keyword>
<protein>
    <recommendedName>
        <fullName evidence="1">Aminoglycoside phosphotransferase domain-containing protein</fullName>
    </recommendedName>
</protein>
<comment type="caution">
    <text evidence="2">The sequence shown here is derived from an EMBL/GenBank/DDBJ whole genome shotgun (WGS) entry which is preliminary data.</text>
</comment>
<dbReference type="EMBL" id="AXCW01000090">
    <property type="protein sequence ID" value="EYR63488.1"/>
    <property type="molecule type" value="Genomic_DNA"/>
</dbReference>
<dbReference type="Pfam" id="PF01636">
    <property type="entry name" value="APH"/>
    <property type="match status" value="1"/>
</dbReference>